<protein>
    <submittedName>
        <fullName evidence="5">BQ5605_C008g05138 protein</fullName>
    </submittedName>
</protein>
<gene>
    <name evidence="5" type="primary">BQ5605_C008g05138</name>
    <name evidence="5" type="ORF">BQ5605_C008G05138</name>
</gene>
<dbReference type="Pfam" id="PF10937">
    <property type="entry name" value="Kgd4-YMR31"/>
    <property type="match status" value="1"/>
</dbReference>
<sequence length="143" mass="15255">MSFRASVRRLASHAPRQPSIHFPDRSAVPAQHLATPHPCAPSEILSSSPFLQSLSKRQTTPTEPDQSPKTPLSGPAGGSADGAGFMGPPKAEYEEGDSGIPSWLNKARYAPGEEEIEAVLSGGATTTTEVTKAYKQKWWTAQV</sequence>
<keyword evidence="6" id="KW-1185">Reference proteome</keyword>
<dbReference type="Proteomes" id="UP000249464">
    <property type="component" value="Unassembled WGS sequence"/>
</dbReference>
<feature type="compositionally biased region" description="Basic residues" evidence="4">
    <location>
        <begin position="1"/>
        <end position="11"/>
    </location>
</feature>
<feature type="compositionally biased region" description="Gly residues" evidence="4">
    <location>
        <begin position="75"/>
        <end position="85"/>
    </location>
</feature>
<dbReference type="AlphaFoldDB" id="A0A2X0PEE4"/>
<dbReference type="InterPro" id="IPR020373">
    <property type="entry name" value="Kgd4/YMR-31"/>
</dbReference>
<evidence type="ECO:0000256" key="3">
    <source>
        <dbReference type="ARBA" id="ARBA00043970"/>
    </source>
</evidence>
<comment type="similarity">
    <text evidence="3">Belongs to the alpha-ketoglutarate dehydrogenase component 4 family.</text>
</comment>
<dbReference type="GO" id="GO:0006103">
    <property type="term" value="P:2-oxoglutarate metabolic process"/>
    <property type="evidence" value="ECO:0007669"/>
    <property type="project" value="InterPro"/>
</dbReference>
<accession>A0A2X0PEE4</accession>
<reference evidence="5 6" key="1">
    <citation type="submission" date="2016-11" db="EMBL/GenBank/DDBJ databases">
        <authorList>
            <person name="Jaros S."/>
            <person name="Januszkiewicz K."/>
            <person name="Wedrychowicz H."/>
        </authorList>
    </citation>
    <scope>NUCLEOTIDE SEQUENCE [LARGE SCALE GENOMIC DNA]</scope>
</reference>
<dbReference type="EMBL" id="FQNC01000048">
    <property type="protein sequence ID" value="SGY79466.1"/>
    <property type="molecule type" value="Genomic_DNA"/>
</dbReference>
<name>A0A2X0PEE4_9BASI</name>
<evidence type="ECO:0000256" key="4">
    <source>
        <dbReference type="SAM" id="MobiDB-lite"/>
    </source>
</evidence>
<dbReference type="GO" id="GO:0005739">
    <property type="term" value="C:mitochondrion"/>
    <property type="evidence" value="ECO:0007669"/>
    <property type="project" value="UniProtKB-SubCell"/>
</dbReference>
<evidence type="ECO:0000313" key="5">
    <source>
        <dbReference type="EMBL" id="SGY79466.1"/>
    </source>
</evidence>
<evidence type="ECO:0000256" key="1">
    <source>
        <dbReference type="ARBA" id="ARBA00004173"/>
    </source>
</evidence>
<keyword evidence="2" id="KW-0496">Mitochondrion</keyword>
<evidence type="ECO:0000256" key="2">
    <source>
        <dbReference type="ARBA" id="ARBA00023128"/>
    </source>
</evidence>
<feature type="compositionally biased region" description="Polar residues" evidence="4">
    <location>
        <begin position="44"/>
        <end position="70"/>
    </location>
</feature>
<proteinExistence type="inferred from homology"/>
<organism evidence="5 6">
    <name type="scientific">Microbotryum silenes-dioicae</name>
    <dbReference type="NCBI Taxonomy" id="796604"/>
    <lineage>
        <taxon>Eukaryota</taxon>
        <taxon>Fungi</taxon>
        <taxon>Dikarya</taxon>
        <taxon>Basidiomycota</taxon>
        <taxon>Pucciniomycotina</taxon>
        <taxon>Microbotryomycetes</taxon>
        <taxon>Microbotryales</taxon>
        <taxon>Microbotryaceae</taxon>
        <taxon>Microbotryum</taxon>
    </lineage>
</organism>
<comment type="subcellular location">
    <subcellularLocation>
        <location evidence="1">Mitochondrion</location>
    </subcellularLocation>
</comment>
<evidence type="ECO:0000313" key="6">
    <source>
        <dbReference type="Proteomes" id="UP000249464"/>
    </source>
</evidence>
<feature type="region of interest" description="Disordered" evidence="4">
    <location>
        <begin position="1"/>
        <end position="106"/>
    </location>
</feature>